<keyword evidence="1 2" id="KW-0728">SH3 domain</keyword>
<evidence type="ECO:0000313" key="6">
    <source>
        <dbReference type="Proteomes" id="UP000006310"/>
    </source>
</evidence>
<proteinExistence type="predicted"/>
<dbReference type="Gene3D" id="2.30.30.40">
    <property type="entry name" value="SH3 Domains"/>
    <property type="match status" value="1"/>
</dbReference>
<feature type="compositionally biased region" description="Acidic residues" evidence="3">
    <location>
        <begin position="260"/>
        <end position="269"/>
    </location>
</feature>
<feature type="compositionally biased region" description="Pro residues" evidence="3">
    <location>
        <begin position="495"/>
        <end position="505"/>
    </location>
</feature>
<reference evidence="5 6" key="1">
    <citation type="journal article" date="2011" name="Proc. Natl. Acad. Sci. U.S.A.">
        <title>Evolutionary erosion of yeast sex chromosomes by mating-type switching accidents.</title>
        <authorList>
            <person name="Gordon J.L."/>
            <person name="Armisen D."/>
            <person name="Proux-Wera E."/>
            <person name="Oheigeartaigh S.S."/>
            <person name="Byrne K.P."/>
            <person name="Wolfe K.H."/>
        </authorList>
    </citation>
    <scope>NUCLEOTIDE SEQUENCE [LARGE SCALE GENOMIC DNA]</scope>
    <source>
        <strain evidence="6">ATCC MYA-139 / BCRC 22969 / CBS 8797 / CCRC 22969 / KCTC 17520 / NBRC 10181 / NCYC 3082</strain>
    </source>
</reference>
<feature type="compositionally biased region" description="Pro residues" evidence="3">
    <location>
        <begin position="432"/>
        <end position="452"/>
    </location>
</feature>
<dbReference type="SUPFAM" id="SSF50044">
    <property type="entry name" value="SH3-domain"/>
    <property type="match status" value="1"/>
</dbReference>
<accession>J7S3V9</accession>
<dbReference type="OrthoDB" id="207120at2759"/>
<dbReference type="eggNOG" id="ENOG502R16K">
    <property type="taxonomic scope" value="Eukaryota"/>
</dbReference>
<feature type="compositionally biased region" description="Basic and acidic residues" evidence="3">
    <location>
        <begin position="360"/>
        <end position="382"/>
    </location>
</feature>
<dbReference type="InterPro" id="IPR057402">
    <property type="entry name" value="AIM3_BBC1_C"/>
</dbReference>
<dbReference type="InterPro" id="IPR036028">
    <property type="entry name" value="SH3-like_dom_sf"/>
</dbReference>
<sequence length="855" mass="90882">MSDPAVPFQAVAQFAYESEFEDDLNFKAGQKITVTAIEDDEWYAGEYEADGGTVASGIFPKSFVTVVTKQTEAQEVPAAPAAPAAEPQSDAPKTTAPPKATALPQTAAFPPPEAVGGPTQGADVDVNEYAREKKDLPKMSLKERIAQLQEQERLLKEQEEQRAAEQLPVAHAGQVASVQSTVERRLSASMSLRSGGEPAESSVQASETVVHVETGPGDAEESSSSGDAETGGDDGGESAAPAPAPAPAALAPAPAPDTPADGEAEEDSEEARRSALRERMAKLSGAGRFGGPVGFNPFGGPASTAHAASTKEEHPPVEKDTEHEQESELVRDLPQAIPIMPFADPAALPFLKKRTTVESAETHESHEHQDEPVEPDADKVETEAPATDAAAPPPVPDTASSNSEDEANDEAPPQPPLSKPPFGSHAHEHAAVPPPPPPPPHHAPTSAVPPIPAQHHHKEPPTLSHGLPPPPPPPIPPVELPEELAESAAPHRSAPSPPPPPPQPPAVASAIPPIASHPPPPPPPPHAPEQNAETDLTSGLPPAPPVPPVPPVPAFAPMPPIPGARPAIPGTDIPGPFNDLPTETGAPVPPVVPMPSTATPIRRNSTQRDLTAVLNNLVVQLTEEDPWWAGKTPTAPEQVQATKLKYVLEVEDHRITRRDAETWIFRTVYLLFENFTVLSLALVYKESSPLDTAKLVDQKLTPFHTAQPLNAFYNKDIINQCQVVVNRNVGHGFVSDVIHGLGKDVVLPIGHRTFGVPIFSIKFGEQTDNNALAQVQPGDVFVVRKGRFERHGKIVALGDTEPYVAIITDFDPNKKKLKVVEERDGIATTSSYKLGHLQAGRLKIFRVVPRSYIGW</sequence>
<feature type="domain" description="SH3" evidence="4">
    <location>
        <begin position="5"/>
        <end position="69"/>
    </location>
</feature>
<gene>
    <name evidence="5" type="primary">KNAG0B05000</name>
    <name evidence="5" type="ordered locus">KNAG_0B05000</name>
</gene>
<dbReference type="Proteomes" id="UP000006310">
    <property type="component" value="Chromosome 2"/>
</dbReference>
<dbReference type="PANTHER" id="PTHR46026">
    <property type="entry name" value="RHO-TYPE GUANINE NUCLEOTIDE EXCHANGE FACTOR, ISOFORM F"/>
    <property type="match status" value="1"/>
</dbReference>
<dbReference type="AlphaFoldDB" id="J7S3V9"/>
<feature type="region of interest" description="Disordered" evidence="3">
    <location>
        <begin position="353"/>
        <end position="572"/>
    </location>
</feature>
<feature type="compositionally biased region" description="Low complexity" evidence="3">
    <location>
        <begin position="73"/>
        <end position="108"/>
    </location>
</feature>
<evidence type="ECO:0000256" key="2">
    <source>
        <dbReference type="PROSITE-ProRule" id="PRU00192"/>
    </source>
</evidence>
<dbReference type="HOGENOM" id="CLU_003021_0_0_1"/>
<feature type="region of interest" description="Disordered" evidence="3">
    <location>
        <begin position="156"/>
        <end position="332"/>
    </location>
</feature>
<feature type="compositionally biased region" description="Pro residues" evidence="3">
    <location>
        <begin position="541"/>
        <end position="563"/>
    </location>
</feature>
<evidence type="ECO:0000256" key="3">
    <source>
        <dbReference type="SAM" id="MobiDB-lite"/>
    </source>
</evidence>
<keyword evidence="6" id="KW-1185">Reference proteome</keyword>
<dbReference type="EMBL" id="HE978315">
    <property type="protein sequence ID" value="CCK68934.1"/>
    <property type="molecule type" value="Genomic_DNA"/>
</dbReference>
<dbReference type="PANTHER" id="PTHR46026:SF1">
    <property type="entry name" value="RHO-TYPE GUANINE NUCLEOTIDE EXCHANGE FACTOR, ISOFORM F"/>
    <property type="match status" value="1"/>
</dbReference>
<evidence type="ECO:0000313" key="5">
    <source>
        <dbReference type="EMBL" id="CCK68934.1"/>
    </source>
</evidence>
<organism evidence="5 6">
    <name type="scientific">Huiozyma naganishii (strain ATCC MYA-139 / BCRC 22969 / CBS 8797 / KCTC 17520 / NBRC 10181 / NCYC 3082 / Yp74L-3)</name>
    <name type="common">Yeast</name>
    <name type="synonym">Kazachstania naganishii</name>
    <dbReference type="NCBI Taxonomy" id="1071383"/>
    <lineage>
        <taxon>Eukaryota</taxon>
        <taxon>Fungi</taxon>
        <taxon>Dikarya</taxon>
        <taxon>Ascomycota</taxon>
        <taxon>Saccharomycotina</taxon>
        <taxon>Saccharomycetes</taxon>
        <taxon>Saccharomycetales</taxon>
        <taxon>Saccharomycetaceae</taxon>
        <taxon>Huiozyma</taxon>
    </lineage>
</organism>
<evidence type="ECO:0000256" key="1">
    <source>
        <dbReference type="ARBA" id="ARBA00022443"/>
    </source>
</evidence>
<dbReference type="KEGG" id="kng:KNAG_0B05000"/>
<feature type="compositionally biased region" description="Basic and acidic residues" evidence="3">
    <location>
        <begin position="270"/>
        <end position="281"/>
    </location>
</feature>
<dbReference type="STRING" id="1071383.J7S3V9"/>
<dbReference type="Pfam" id="PF00018">
    <property type="entry name" value="SH3_1"/>
    <property type="match status" value="1"/>
</dbReference>
<feature type="compositionally biased region" description="Pro residues" evidence="3">
    <location>
        <begin position="515"/>
        <end position="527"/>
    </location>
</feature>
<feature type="compositionally biased region" description="Pro residues" evidence="3">
    <location>
        <begin position="467"/>
        <end position="479"/>
    </location>
</feature>
<evidence type="ECO:0000259" key="4">
    <source>
        <dbReference type="PROSITE" id="PS50002"/>
    </source>
</evidence>
<feature type="compositionally biased region" description="Low complexity" evidence="3">
    <location>
        <begin position="237"/>
        <end position="252"/>
    </location>
</feature>
<dbReference type="GeneID" id="34524584"/>
<dbReference type="Pfam" id="PF25459">
    <property type="entry name" value="AIM3_BBC1_C"/>
    <property type="match status" value="1"/>
</dbReference>
<dbReference type="InterPro" id="IPR001452">
    <property type="entry name" value="SH3_domain"/>
</dbReference>
<feature type="region of interest" description="Disordered" evidence="3">
    <location>
        <begin position="73"/>
        <end position="125"/>
    </location>
</feature>
<reference evidence="6" key="2">
    <citation type="submission" date="2012-08" db="EMBL/GenBank/DDBJ databases">
        <title>Genome sequence of Kazachstania naganishii.</title>
        <authorList>
            <person name="Gordon J.L."/>
            <person name="Armisen D."/>
            <person name="Proux-Wera E."/>
            <person name="OhEigeartaigh S.S."/>
            <person name="Byrne K.P."/>
            <person name="Wolfe K.H."/>
        </authorList>
    </citation>
    <scope>NUCLEOTIDE SEQUENCE [LARGE SCALE GENOMIC DNA]</scope>
    <source>
        <strain evidence="6">ATCC MYA-139 / BCRC 22969 / CBS 8797 / CCRC 22969 / KCTC 17520 / NBRC 10181 / NCYC 3082</strain>
    </source>
</reference>
<dbReference type="RefSeq" id="XP_022463180.1">
    <property type="nucleotide sequence ID" value="XM_022606490.1"/>
</dbReference>
<dbReference type="OMA" id="KAIFEYK"/>
<dbReference type="SMART" id="SM00326">
    <property type="entry name" value="SH3"/>
    <property type="match status" value="1"/>
</dbReference>
<name>J7S3V9_HUIN7</name>
<feature type="compositionally biased region" description="Basic and acidic residues" evidence="3">
    <location>
        <begin position="309"/>
        <end position="331"/>
    </location>
</feature>
<dbReference type="PROSITE" id="PS50002">
    <property type="entry name" value="SH3"/>
    <property type="match status" value="1"/>
</dbReference>
<protein>
    <recommendedName>
        <fullName evidence="4">SH3 domain-containing protein</fullName>
    </recommendedName>
</protein>